<organism evidence="3 4">
    <name type="scientific">Dankookia rubra</name>
    <dbReference type="NCBI Taxonomy" id="1442381"/>
    <lineage>
        <taxon>Bacteria</taxon>
        <taxon>Pseudomonadati</taxon>
        <taxon>Pseudomonadota</taxon>
        <taxon>Alphaproteobacteria</taxon>
        <taxon>Acetobacterales</taxon>
        <taxon>Roseomonadaceae</taxon>
        <taxon>Dankookia</taxon>
    </lineage>
</organism>
<sequence length="323" mass="34772">MKLISPKGAAGRLAGRSATPRVAADRPEMPSASLIRIKHAWAENRHAGISTRTLGRWPAGREAMTTDTIPTTGQPAPRVRPVATDRPWVWLTAGWQDMLAARPIALAYGGAVCLAGWVVSLLLFEAGTLWAILPATSGFFLIGPLVAAGLYEASRLREQGQAPTLADMLAPFRRNGGQIAFIGVVLLVLHLFWVRIAGLLFMLFFGMSGIPSLERLPHAMLNSGQLLPFLVIGTGFGCILAAASFAVSAVSIPMLVDREISALEAITVSIQAVLENWKPMLLWAGLIVLFTGLALVPFYLGLVLVFPLVGHATWHAYRDVVLR</sequence>
<feature type="transmembrane region" description="Helical" evidence="2">
    <location>
        <begin position="105"/>
        <end position="124"/>
    </location>
</feature>
<feature type="transmembrane region" description="Helical" evidence="2">
    <location>
        <begin position="226"/>
        <end position="250"/>
    </location>
</feature>
<evidence type="ECO:0000313" key="4">
    <source>
        <dbReference type="Proteomes" id="UP000295096"/>
    </source>
</evidence>
<dbReference type="EMBL" id="SMSJ01000029">
    <property type="protein sequence ID" value="TDH60935.1"/>
    <property type="molecule type" value="Genomic_DNA"/>
</dbReference>
<comment type="caution">
    <text evidence="3">The sequence shown here is derived from an EMBL/GenBank/DDBJ whole genome shotgun (WGS) entry which is preliminary data.</text>
</comment>
<feature type="region of interest" description="Disordered" evidence="1">
    <location>
        <begin position="1"/>
        <end position="27"/>
    </location>
</feature>
<keyword evidence="4" id="KW-1185">Reference proteome</keyword>
<evidence type="ECO:0000256" key="1">
    <source>
        <dbReference type="SAM" id="MobiDB-lite"/>
    </source>
</evidence>
<feature type="transmembrane region" description="Helical" evidence="2">
    <location>
        <begin position="179"/>
        <end position="206"/>
    </location>
</feature>
<dbReference type="InterPro" id="IPR018692">
    <property type="entry name" value="DUF2189"/>
</dbReference>
<evidence type="ECO:0000256" key="2">
    <source>
        <dbReference type="SAM" id="Phobius"/>
    </source>
</evidence>
<proteinExistence type="predicted"/>
<reference evidence="3 4" key="1">
    <citation type="journal article" date="2016" name="J. Microbiol.">
        <title>Dankookia rubra gen. nov., sp. nov., an alphaproteobacterium isolated from sediment of a shallow stream.</title>
        <authorList>
            <person name="Kim W.H."/>
            <person name="Kim D.H."/>
            <person name="Kang K."/>
            <person name="Ahn T.Y."/>
        </authorList>
    </citation>
    <scope>NUCLEOTIDE SEQUENCE [LARGE SCALE GENOMIC DNA]</scope>
    <source>
        <strain evidence="3 4">JCM30602</strain>
    </source>
</reference>
<evidence type="ECO:0000313" key="3">
    <source>
        <dbReference type="EMBL" id="TDH60935.1"/>
    </source>
</evidence>
<keyword evidence="2" id="KW-0472">Membrane</keyword>
<feature type="transmembrane region" description="Helical" evidence="2">
    <location>
        <begin position="130"/>
        <end position="151"/>
    </location>
</feature>
<protein>
    <submittedName>
        <fullName evidence="3">DUF2189 domain-containing protein</fullName>
    </submittedName>
</protein>
<keyword evidence="2" id="KW-0812">Transmembrane</keyword>
<keyword evidence="2" id="KW-1133">Transmembrane helix</keyword>
<dbReference type="Proteomes" id="UP000295096">
    <property type="component" value="Unassembled WGS sequence"/>
</dbReference>
<dbReference type="OrthoDB" id="9809543at2"/>
<dbReference type="AlphaFoldDB" id="A0A4V3A9X5"/>
<feature type="transmembrane region" description="Helical" evidence="2">
    <location>
        <begin position="281"/>
        <end position="309"/>
    </location>
</feature>
<gene>
    <name evidence="3" type="ORF">E2C06_19560</name>
</gene>
<name>A0A4V3A9X5_9PROT</name>
<accession>A0A4V3A9X5</accession>
<dbReference type="Pfam" id="PF09955">
    <property type="entry name" value="DUF2189"/>
    <property type="match status" value="1"/>
</dbReference>